<dbReference type="SUPFAM" id="SSF50341">
    <property type="entry name" value="CheW-like"/>
    <property type="match status" value="1"/>
</dbReference>
<dbReference type="PROSITE" id="PS50851">
    <property type="entry name" value="CHEW"/>
    <property type="match status" value="1"/>
</dbReference>
<reference evidence="2 3" key="1">
    <citation type="submission" date="2022-03" db="EMBL/GenBank/DDBJ databases">
        <title>Complete genome analysis of Roseomonas KG 17.1 : a prolific producer of plant growth promoters.</title>
        <authorList>
            <person name="Saadouli I."/>
            <person name="Najjari A."/>
            <person name="Mosbah A."/>
            <person name="Ouzari H.I."/>
        </authorList>
    </citation>
    <scope>NUCLEOTIDE SEQUENCE [LARGE SCALE GENOMIC DNA]</scope>
    <source>
        <strain evidence="2 3">KG17-1</strain>
    </source>
</reference>
<evidence type="ECO:0000259" key="1">
    <source>
        <dbReference type="PROSITE" id="PS50851"/>
    </source>
</evidence>
<proteinExistence type="predicted"/>
<feature type="domain" description="CheW-like" evidence="1">
    <location>
        <begin position="38"/>
        <end position="176"/>
    </location>
</feature>
<dbReference type="EMBL" id="JALBUU010000079">
    <property type="protein sequence ID" value="MCI0755988.1"/>
    <property type="molecule type" value="Genomic_DNA"/>
</dbReference>
<evidence type="ECO:0000313" key="3">
    <source>
        <dbReference type="Proteomes" id="UP001201985"/>
    </source>
</evidence>
<dbReference type="Pfam" id="PF01584">
    <property type="entry name" value="CheW"/>
    <property type="match status" value="1"/>
</dbReference>
<sequence>MPDRASPYHVPPARARRILDQRTAMLAARRGTAPEQALLPTLICRLDEEFCGVPLPGAARVVPDAPCAALPGAPAALLGLVGLRGQSFLLLDLALALGRARPVRPGGHLVVLRHAAARLVLRVDRAEGVRALQPLPPASGSLSGAISGHALLPAGPASSTLVGLIDMDRLLQPFLPVAHTAGA</sequence>
<dbReference type="InterPro" id="IPR036061">
    <property type="entry name" value="CheW-like_dom_sf"/>
</dbReference>
<protein>
    <submittedName>
        <fullName evidence="2">Chemotaxis protein CheW</fullName>
    </submittedName>
</protein>
<comment type="caution">
    <text evidence="2">The sequence shown here is derived from an EMBL/GenBank/DDBJ whole genome shotgun (WGS) entry which is preliminary data.</text>
</comment>
<gene>
    <name evidence="2" type="ORF">MON41_20175</name>
</gene>
<accession>A0ABS9W9L3</accession>
<dbReference type="RefSeq" id="WP_241793720.1">
    <property type="nucleotide sequence ID" value="NZ_JALBUU010000079.1"/>
</dbReference>
<dbReference type="SMART" id="SM00260">
    <property type="entry name" value="CheW"/>
    <property type="match status" value="1"/>
</dbReference>
<dbReference type="InterPro" id="IPR002545">
    <property type="entry name" value="CheW-lke_dom"/>
</dbReference>
<organism evidence="2 3">
    <name type="scientific">Teichococcus vastitatis</name>
    <dbReference type="NCBI Taxonomy" id="2307076"/>
    <lineage>
        <taxon>Bacteria</taxon>
        <taxon>Pseudomonadati</taxon>
        <taxon>Pseudomonadota</taxon>
        <taxon>Alphaproteobacteria</taxon>
        <taxon>Acetobacterales</taxon>
        <taxon>Roseomonadaceae</taxon>
        <taxon>Roseomonas</taxon>
    </lineage>
</organism>
<evidence type="ECO:0000313" key="2">
    <source>
        <dbReference type="EMBL" id="MCI0755988.1"/>
    </source>
</evidence>
<dbReference type="Proteomes" id="UP001201985">
    <property type="component" value="Unassembled WGS sequence"/>
</dbReference>
<dbReference type="Gene3D" id="2.40.50.180">
    <property type="entry name" value="CheA-289, Domain 4"/>
    <property type="match status" value="1"/>
</dbReference>
<name>A0ABS9W9L3_9PROT</name>
<keyword evidence="3" id="KW-1185">Reference proteome</keyword>